<proteinExistence type="predicted"/>
<evidence type="ECO:0000256" key="1">
    <source>
        <dbReference type="SAM" id="Phobius"/>
    </source>
</evidence>
<accession>A0A4Q9MD02</accession>
<feature type="transmembrane region" description="Helical" evidence="1">
    <location>
        <begin position="218"/>
        <end position="241"/>
    </location>
</feature>
<dbReference type="PANTHER" id="PTHR40465:SF1">
    <property type="entry name" value="DUF6534 DOMAIN-CONTAINING PROTEIN"/>
    <property type="match status" value="1"/>
</dbReference>
<feature type="transmembrane region" description="Helical" evidence="1">
    <location>
        <begin position="25"/>
        <end position="44"/>
    </location>
</feature>
<feature type="transmembrane region" description="Helical" evidence="1">
    <location>
        <begin position="100"/>
        <end position="124"/>
    </location>
</feature>
<protein>
    <recommendedName>
        <fullName evidence="2">DUF6534 domain-containing protein</fullName>
    </recommendedName>
</protein>
<gene>
    <name evidence="3" type="ORF">BD311DRAFT_765070</name>
</gene>
<dbReference type="AlphaFoldDB" id="A0A4Q9MD02"/>
<dbReference type="InterPro" id="IPR045339">
    <property type="entry name" value="DUF6534"/>
</dbReference>
<dbReference type="Pfam" id="PF20152">
    <property type="entry name" value="DUF6534"/>
    <property type="match status" value="1"/>
</dbReference>
<keyword evidence="1" id="KW-0472">Membrane</keyword>
<evidence type="ECO:0000259" key="2">
    <source>
        <dbReference type="Pfam" id="PF20152"/>
    </source>
</evidence>
<feature type="transmembrane region" description="Helical" evidence="1">
    <location>
        <begin position="64"/>
        <end position="88"/>
    </location>
</feature>
<feature type="domain" description="DUF6534" evidence="2">
    <location>
        <begin position="183"/>
        <end position="273"/>
    </location>
</feature>
<keyword evidence="1" id="KW-0812">Transmembrane</keyword>
<organism evidence="3">
    <name type="scientific">Dichomitus squalens</name>
    <dbReference type="NCBI Taxonomy" id="114155"/>
    <lineage>
        <taxon>Eukaryota</taxon>
        <taxon>Fungi</taxon>
        <taxon>Dikarya</taxon>
        <taxon>Basidiomycota</taxon>
        <taxon>Agaricomycotina</taxon>
        <taxon>Agaricomycetes</taxon>
        <taxon>Polyporales</taxon>
        <taxon>Polyporaceae</taxon>
        <taxon>Dichomitus</taxon>
    </lineage>
</organism>
<name>A0A4Q9MD02_9APHY</name>
<dbReference type="OrthoDB" id="2755591at2759"/>
<dbReference type="Proteomes" id="UP000292957">
    <property type="component" value="Unassembled WGS sequence"/>
</dbReference>
<dbReference type="EMBL" id="ML143465">
    <property type="protein sequence ID" value="TBU25200.1"/>
    <property type="molecule type" value="Genomic_DNA"/>
</dbReference>
<reference evidence="3" key="1">
    <citation type="submission" date="2019-01" db="EMBL/GenBank/DDBJ databases">
        <title>Draft genome sequences of three monokaryotic isolates of the white-rot basidiomycete fungus Dichomitus squalens.</title>
        <authorList>
            <consortium name="DOE Joint Genome Institute"/>
            <person name="Lopez S.C."/>
            <person name="Andreopoulos B."/>
            <person name="Pangilinan J."/>
            <person name="Lipzen A."/>
            <person name="Riley R."/>
            <person name="Ahrendt S."/>
            <person name="Ng V."/>
            <person name="Barry K."/>
            <person name="Daum C."/>
            <person name="Grigoriev I.V."/>
            <person name="Hilden K.S."/>
            <person name="Makela M.R."/>
            <person name="de Vries R.P."/>
        </authorList>
    </citation>
    <scope>NUCLEOTIDE SEQUENCE [LARGE SCALE GENOMIC DNA]</scope>
    <source>
        <strain evidence="3">OM18370.1</strain>
    </source>
</reference>
<feature type="transmembrane region" description="Helical" evidence="1">
    <location>
        <begin position="173"/>
        <end position="197"/>
    </location>
</feature>
<evidence type="ECO:0000313" key="3">
    <source>
        <dbReference type="EMBL" id="TBU25200.1"/>
    </source>
</evidence>
<sequence length="326" mass="35504">MASPSSGVPRGAITAFLSQIPPLSVTYGAILIGSMFGFILYGLILHQSYRYFRIYTTDPLYIRLMVILVLLLETTHVAVTAHICFSHLVSAYFNPLSLLVGGWSLDILPFLSSITIIVSQIFSIRRVSLIGPMQSFLAWVVSLLLLGELGFGLAASIKAFIFVDVRVLKTATYLSAAGLGMVCVADTVLTVALVLAIRKSRVGYDRRKTGDSESIFDLVQLYLINTGALTDVIDWIAFICAVARPTYLLLAALTIVASRLYGTTLLSVLNSRQLRGMELFAGASMAISIARAKREASKDLWNTPKLPDATPAKIDIEVTTEMEGEN</sequence>
<feature type="transmembrane region" description="Helical" evidence="1">
    <location>
        <begin position="247"/>
        <end position="269"/>
    </location>
</feature>
<keyword evidence="1" id="KW-1133">Transmembrane helix</keyword>
<dbReference type="PANTHER" id="PTHR40465">
    <property type="entry name" value="CHROMOSOME 1, WHOLE GENOME SHOTGUN SEQUENCE"/>
    <property type="match status" value="1"/>
</dbReference>
<feature type="transmembrane region" description="Helical" evidence="1">
    <location>
        <begin position="136"/>
        <end position="161"/>
    </location>
</feature>